<comment type="subcellular location">
    <subcellularLocation>
        <location evidence="1">Membrane</location>
        <topology evidence="1">Multi-pass membrane protein</topology>
    </subcellularLocation>
</comment>
<feature type="region of interest" description="Disordered" evidence="6">
    <location>
        <begin position="308"/>
        <end position="383"/>
    </location>
</feature>
<dbReference type="PANTHER" id="PTHR33048:SF42">
    <property type="entry name" value="INTEGRAL MEMBRANE PROTEIN"/>
    <property type="match status" value="1"/>
</dbReference>
<dbReference type="InterPro" id="IPR052337">
    <property type="entry name" value="SAT4-like"/>
</dbReference>
<evidence type="ECO:0000313" key="10">
    <source>
        <dbReference type="Proteomes" id="UP001320420"/>
    </source>
</evidence>
<dbReference type="AlphaFoldDB" id="A0AAN9UT76"/>
<accession>A0AAN9UT76</accession>
<feature type="transmembrane region" description="Helical" evidence="7">
    <location>
        <begin position="102"/>
        <end position="122"/>
    </location>
</feature>
<dbReference type="Proteomes" id="UP001320420">
    <property type="component" value="Unassembled WGS sequence"/>
</dbReference>
<feature type="transmembrane region" description="Helical" evidence="7">
    <location>
        <begin position="65"/>
        <end position="90"/>
    </location>
</feature>
<feature type="transmembrane region" description="Helical" evidence="7">
    <location>
        <begin position="34"/>
        <end position="53"/>
    </location>
</feature>
<keyword evidence="4 7" id="KW-0472">Membrane</keyword>
<comment type="similarity">
    <text evidence="5">Belongs to the SAT4 family.</text>
</comment>
<keyword evidence="3 7" id="KW-1133">Transmembrane helix</keyword>
<dbReference type="InterPro" id="IPR049326">
    <property type="entry name" value="Rhodopsin_dom_fungi"/>
</dbReference>
<feature type="transmembrane region" description="Helical" evidence="7">
    <location>
        <begin position="223"/>
        <end position="241"/>
    </location>
</feature>
<evidence type="ECO:0000256" key="1">
    <source>
        <dbReference type="ARBA" id="ARBA00004141"/>
    </source>
</evidence>
<feature type="transmembrane region" description="Helical" evidence="7">
    <location>
        <begin position="261"/>
        <end position="280"/>
    </location>
</feature>
<evidence type="ECO:0000313" key="9">
    <source>
        <dbReference type="EMBL" id="KAK7752941.1"/>
    </source>
</evidence>
<evidence type="ECO:0000256" key="5">
    <source>
        <dbReference type="ARBA" id="ARBA00038359"/>
    </source>
</evidence>
<evidence type="ECO:0000256" key="3">
    <source>
        <dbReference type="ARBA" id="ARBA00022989"/>
    </source>
</evidence>
<name>A0AAN9UT76_9PEZI</name>
<organism evidence="9 10">
    <name type="scientific">Diatrype stigma</name>
    <dbReference type="NCBI Taxonomy" id="117547"/>
    <lineage>
        <taxon>Eukaryota</taxon>
        <taxon>Fungi</taxon>
        <taxon>Dikarya</taxon>
        <taxon>Ascomycota</taxon>
        <taxon>Pezizomycotina</taxon>
        <taxon>Sordariomycetes</taxon>
        <taxon>Xylariomycetidae</taxon>
        <taxon>Xylariales</taxon>
        <taxon>Diatrypaceae</taxon>
        <taxon>Diatrype</taxon>
    </lineage>
</organism>
<gene>
    <name evidence="9" type="ORF">SLS62_005100</name>
</gene>
<sequence>MSTSSTTEIFEDSPIDGIVLPPQPHDDYGPQINLTLWSLSSVAAIWLVVRVYCKFARRRGLWWDDYVLLASWFVLQLGNAAMSIAVHFDFGKHNYDVHPDNWPMMLLALSFVGSFMIIGAAWSKSSFAISLLRISTGWTRVFIWFIIISVNTILGLSVLFTWIRCWPLQKMWISSLEGSCWSRWITLHYNMFTAAYSGAMDIVLALLPWTMLWQLPMSKKEKIGALAAMSMGIFAGVTSLIKIQTIPGSGSGDIVDSVQLIILGDAEIVVTIIAASIPILRALARDRGVATGQHLALDATPRLSWTRRREARARSSRGSITAPEMTQSNLDASEQGERNGQDGPVSKQAWYKSRKQIKGLSQITGADEMQATNRDSGVAISPV</sequence>
<protein>
    <recommendedName>
        <fullName evidence="8">Rhodopsin domain-containing protein</fullName>
    </recommendedName>
</protein>
<dbReference type="EMBL" id="JAKJXP020000033">
    <property type="protein sequence ID" value="KAK7752941.1"/>
    <property type="molecule type" value="Genomic_DNA"/>
</dbReference>
<dbReference type="GO" id="GO:0016020">
    <property type="term" value="C:membrane"/>
    <property type="evidence" value="ECO:0007669"/>
    <property type="project" value="UniProtKB-SubCell"/>
</dbReference>
<dbReference type="PANTHER" id="PTHR33048">
    <property type="entry name" value="PTH11-LIKE INTEGRAL MEMBRANE PROTEIN (AFU_ORTHOLOGUE AFUA_5G11245)"/>
    <property type="match status" value="1"/>
</dbReference>
<keyword evidence="10" id="KW-1185">Reference proteome</keyword>
<evidence type="ECO:0000256" key="2">
    <source>
        <dbReference type="ARBA" id="ARBA00022692"/>
    </source>
</evidence>
<evidence type="ECO:0000256" key="7">
    <source>
        <dbReference type="SAM" id="Phobius"/>
    </source>
</evidence>
<evidence type="ECO:0000259" key="8">
    <source>
        <dbReference type="Pfam" id="PF20684"/>
    </source>
</evidence>
<keyword evidence="2 7" id="KW-0812">Transmembrane</keyword>
<evidence type="ECO:0000256" key="4">
    <source>
        <dbReference type="ARBA" id="ARBA00023136"/>
    </source>
</evidence>
<feature type="compositionally biased region" description="Polar residues" evidence="6">
    <location>
        <begin position="359"/>
        <end position="375"/>
    </location>
</feature>
<proteinExistence type="inferred from homology"/>
<evidence type="ECO:0000256" key="6">
    <source>
        <dbReference type="SAM" id="MobiDB-lite"/>
    </source>
</evidence>
<feature type="transmembrane region" description="Helical" evidence="7">
    <location>
        <begin position="142"/>
        <end position="163"/>
    </location>
</feature>
<comment type="caution">
    <text evidence="9">The sequence shown here is derived from an EMBL/GenBank/DDBJ whole genome shotgun (WGS) entry which is preliminary data.</text>
</comment>
<reference evidence="9 10" key="1">
    <citation type="submission" date="2024-02" db="EMBL/GenBank/DDBJ databases">
        <title>De novo assembly and annotation of 12 fungi associated with fruit tree decline syndrome in Ontario, Canada.</title>
        <authorList>
            <person name="Sulman M."/>
            <person name="Ellouze W."/>
            <person name="Ilyukhin E."/>
        </authorList>
    </citation>
    <scope>NUCLEOTIDE SEQUENCE [LARGE SCALE GENOMIC DNA]</scope>
    <source>
        <strain evidence="9 10">M11/M66-122</strain>
    </source>
</reference>
<dbReference type="Pfam" id="PF20684">
    <property type="entry name" value="Fung_rhodopsin"/>
    <property type="match status" value="1"/>
</dbReference>
<feature type="transmembrane region" description="Helical" evidence="7">
    <location>
        <begin position="191"/>
        <end position="211"/>
    </location>
</feature>
<feature type="domain" description="Rhodopsin" evidence="8">
    <location>
        <begin position="49"/>
        <end position="285"/>
    </location>
</feature>